<dbReference type="Pfam" id="PF00122">
    <property type="entry name" value="E1-E2_ATPase"/>
    <property type="match status" value="1"/>
</dbReference>
<evidence type="ECO:0000313" key="18">
    <source>
        <dbReference type="EMBL" id="UOF01571.1"/>
    </source>
</evidence>
<keyword evidence="19" id="KW-1185">Reference proteome</keyword>
<dbReference type="InterPro" id="IPR059000">
    <property type="entry name" value="ATPase_P-type_domA"/>
</dbReference>
<organism evidence="18 19">
    <name type="scientific">Bdellovibrio reynosensis</name>
    <dbReference type="NCBI Taxonomy" id="2835041"/>
    <lineage>
        <taxon>Bacteria</taxon>
        <taxon>Pseudomonadati</taxon>
        <taxon>Bdellovibrionota</taxon>
        <taxon>Bdellovibrionia</taxon>
        <taxon>Bdellovibrionales</taxon>
        <taxon>Pseudobdellovibrionaceae</taxon>
        <taxon>Bdellovibrio</taxon>
    </lineage>
</organism>
<dbReference type="InterPro" id="IPR036163">
    <property type="entry name" value="HMA_dom_sf"/>
</dbReference>
<feature type="transmembrane region" description="Helical" evidence="15">
    <location>
        <begin position="735"/>
        <end position="756"/>
    </location>
</feature>
<keyword evidence="13" id="KW-0406">Ion transport</keyword>
<gene>
    <name evidence="18" type="ORF">MNR06_01215</name>
</gene>
<dbReference type="PANTHER" id="PTHR43520">
    <property type="entry name" value="ATP7, ISOFORM B"/>
    <property type="match status" value="1"/>
</dbReference>
<comment type="similarity">
    <text evidence="2 15">Belongs to the cation transport ATPase (P-type) (TC 3.A.3) family. Type IB subfamily.</text>
</comment>
<keyword evidence="10" id="KW-0460">Magnesium</keyword>
<reference evidence="18" key="1">
    <citation type="submission" date="2022-03" db="EMBL/GenBank/DDBJ databases">
        <title>Genome Identification and Characterization of new species Bdellovibrio reynosense LBG001 sp. nov. from a Mexico soil sample.</title>
        <authorList>
            <person name="Camilli A."/>
            <person name="Ajao Y."/>
            <person name="Guo X."/>
        </authorList>
    </citation>
    <scope>NUCLEOTIDE SEQUENCE</scope>
    <source>
        <strain evidence="18">LBG001</strain>
    </source>
</reference>
<keyword evidence="9 15" id="KW-0067">ATP-binding</keyword>
<dbReference type="InterPro" id="IPR008250">
    <property type="entry name" value="ATPase_P-typ_transduc_dom_A_sf"/>
</dbReference>
<dbReference type="PROSITE" id="PS50206">
    <property type="entry name" value="RHODANESE_3"/>
    <property type="match status" value="1"/>
</dbReference>
<dbReference type="SUPFAM" id="SSF81653">
    <property type="entry name" value="Calcium ATPase, transduction domain A"/>
    <property type="match status" value="1"/>
</dbReference>
<evidence type="ECO:0000256" key="8">
    <source>
        <dbReference type="ARBA" id="ARBA00022741"/>
    </source>
</evidence>
<evidence type="ECO:0000259" key="17">
    <source>
        <dbReference type="PROSITE" id="PS50846"/>
    </source>
</evidence>
<evidence type="ECO:0000259" key="16">
    <source>
        <dbReference type="PROSITE" id="PS50206"/>
    </source>
</evidence>
<dbReference type="EMBL" id="CP093442">
    <property type="protein sequence ID" value="UOF01571.1"/>
    <property type="molecule type" value="Genomic_DNA"/>
</dbReference>
<feature type="transmembrane region" description="Helical" evidence="15">
    <location>
        <begin position="186"/>
        <end position="204"/>
    </location>
</feature>
<evidence type="ECO:0000256" key="13">
    <source>
        <dbReference type="ARBA" id="ARBA00023065"/>
    </source>
</evidence>
<feature type="transmembrane region" description="Helical" evidence="15">
    <location>
        <begin position="216"/>
        <end position="238"/>
    </location>
</feature>
<evidence type="ECO:0000256" key="4">
    <source>
        <dbReference type="ARBA" id="ARBA00022475"/>
    </source>
</evidence>
<dbReference type="PRINTS" id="PR00119">
    <property type="entry name" value="CATATPASE"/>
</dbReference>
<evidence type="ECO:0000256" key="12">
    <source>
        <dbReference type="ARBA" id="ARBA00022989"/>
    </source>
</evidence>
<dbReference type="SUPFAM" id="SSF56784">
    <property type="entry name" value="HAD-like"/>
    <property type="match status" value="1"/>
</dbReference>
<dbReference type="PANTHER" id="PTHR43520:SF5">
    <property type="entry name" value="CATION-TRANSPORTING P-TYPE ATPASE-RELATED"/>
    <property type="match status" value="1"/>
</dbReference>
<evidence type="ECO:0000256" key="3">
    <source>
        <dbReference type="ARBA" id="ARBA00022448"/>
    </source>
</evidence>
<proteinExistence type="inferred from homology"/>
<dbReference type="PROSITE" id="PS50846">
    <property type="entry name" value="HMA_2"/>
    <property type="match status" value="1"/>
</dbReference>
<keyword evidence="3" id="KW-0813">Transport</keyword>
<sequence length="757" mass="83546">MQELTLTNCNYCGIPTQNADRYCCQACELLAEHLKALPVIEAAKNPFTHLDSEDFKTIYFQGAKKDFDYVFYAEGLHCSSCVHLLEKLPVFYPGVSSARVNFGKSTVSIKVHDGASLAQIAYVIQELGYKPSLLGPGDDPQEKFTSENRTFLKHIGVAGFCAGNTMLFVVPVYAGLAGSWATVFNWISFFLFLPILLYSALPFYRGAWNSLKYKVVNVDLPIAIAMLSGFFMSTYNLVKGHGEIYFDSTASFLFFILCARYLLKRVQQNYLSSSSVKGFFKNEKYVVADGLEYSLIPWSKIQRGQVLKITRDQILPSDCELISGQAHLDMSLFNGESLPRHYSQGMELFAGTRVLNDSIFVKVATPFTESRLGKLLNQLDQDNLKKSDFVALTDRLAQKLIITVFGIAALFFVVYFHIDATAAFNRALALIVLACPCALAFGSPLTFGLALKKGLKQGMLLKDSAVLEKLLKVKNIYFDKTGTLTEGNLALAYSAPVVISEDLQKIILSLEAISYHPIAFALRKVWQHKDLHPVTDAKEVLGSGVSGIINGDKYEIKHLSESLHEAETAIEVFKNHESVARLYFSDDLRNDSASAVQHLRAQGFNVFVLSGDKKARVQKVAELCGIAKENVHAELFPEEKKEILLQRADTCMIGDGANDSLCLQAADVGIAMKGSVDLSLQSADVYFTRGGLSPLFDLLKLSVRTRQVLIRNLTISLVYNSVGGTLALTGFINPMVAAILMPLSSLAIILSTLWGLK</sequence>
<dbReference type="Pfam" id="PF00403">
    <property type="entry name" value="HMA"/>
    <property type="match status" value="1"/>
</dbReference>
<keyword evidence="6 15" id="KW-0812">Transmembrane</keyword>
<comment type="subcellular location">
    <subcellularLocation>
        <location evidence="1">Cell membrane</location>
        <topology evidence="1">Multi-pass membrane protein</topology>
    </subcellularLocation>
</comment>
<protein>
    <submittedName>
        <fullName evidence="18">Cation-translocating P-type ATPase</fullName>
    </submittedName>
</protein>
<accession>A0ABY4CCX6</accession>
<dbReference type="CDD" id="cd00371">
    <property type="entry name" value="HMA"/>
    <property type="match status" value="1"/>
</dbReference>
<evidence type="ECO:0000256" key="11">
    <source>
        <dbReference type="ARBA" id="ARBA00022967"/>
    </source>
</evidence>
<feature type="transmembrane region" description="Helical" evidence="15">
    <location>
        <begin position="400"/>
        <end position="418"/>
    </location>
</feature>
<keyword evidence="11" id="KW-1278">Translocase</keyword>
<feature type="transmembrane region" description="Helical" evidence="15">
    <location>
        <begin position="244"/>
        <end position="263"/>
    </location>
</feature>
<evidence type="ECO:0000256" key="7">
    <source>
        <dbReference type="ARBA" id="ARBA00022723"/>
    </source>
</evidence>
<name>A0ABY4CCX6_9BACT</name>
<feature type="domain" description="HMA" evidence="17">
    <location>
        <begin position="67"/>
        <end position="132"/>
    </location>
</feature>
<keyword evidence="14 15" id="KW-0472">Membrane</keyword>
<dbReference type="Gene3D" id="3.30.70.100">
    <property type="match status" value="1"/>
</dbReference>
<keyword evidence="12 15" id="KW-1133">Transmembrane helix</keyword>
<dbReference type="NCBIfam" id="TIGR01494">
    <property type="entry name" value="ATPase_P-type"/>
    <property type="match status" value="1"/>
</dbReference>
<dbReference type="InterPro" id="IPR023298">
    <property type="entry name" value="ATPase_P-typ_TM_dom_sf"/>
</dbReference>
<evidence type="ECO:0000256" key="15">
    <source>
        <dbReference type="RuleBase" id="RU362081"/>
    </source>
</evidence>
<dbReference type="RefSeq" id="WP_243538037.1">
    <property type="nucleotide sequence ID" value="NZ_CP093442.1"/>
</dbReference>
<keyword evidence="8 15" id="KW-0547">Nucleotide-binding</keyword>
<dbReference type="Proteomes" id="UP000830116">
    <property type="component" value="Chromosome"/>
</dbReference>
<dbReference type="InterPro" id="IPR036412">
    <property type="entry name" value="HAD-like_sf"/>
</dbReference>
<dbReference type="PROSITE" id="PS00154">
    <property type="entry name" value="ATPASE_E1_E2"/>
    <property type="match status" value="1"/>
</dbReference>
<dbReference type="Gene3D" id="2.70.150.10">
    <property type="entry name" value="Calcium-transporting ATPase, cytoplasmic transduction domain A"/>
    <property type="match status" value="1"/>
</dbReference>
<dbReference type="Gene3D" id="3.40.50.1000">
    <property type="entry name" value="HAD superfamily/HAD-like"/>
    <property type="match status" value="1"/>
</dbReference>
<evidence type="ECO:0000256" key="10">
    <source>
        <dbReference type="ARBA" id="ARBA00022842"/>
    </source>
</evidence>
<evidence type="ECO:0000256" key="1">
    <source>
        <dbReference type="ARBA" id="ARBA00004651"/>
    </source>
</evidence>
<dbReference type="InterPro" id="IPR023299">
    <property type="entry name" value="ATPase_P-typ_cyto_dom_N"/>
</dbReference>
<feature type="transmembrane region" description="Helical" evidence="15">
    <location>
        <begin position="708"/>
        <end position="729"/>
    </location>
</feature>
<dbReference type="InterPro" id="IPR018303">
    <property type="entry name" value="ATPase_P-typ_P_site"/>
</dbReference>
<dbReference type="NCBIfam" id="TIGR01525">
    <property type="entry name" value="ATPase-IB_hvy"/>
    <property type="match status" value="1"/>
</dbReference>
<dbReference type="SUPFAM" id="SSF55008">
    <property type="entry name" value="HMA, heavy metal-associated domain"/>
    <property type="match status" value="1"/>
</dbReference>
<dbReference type="InterPro" id="IPR006121">
    <property type="entry name" value="HMA_dom"/>
</dbReference>
<dbReference type="InterPro" id="IPR023214">
    <property type="entry name" value="HAD_sf"/>
</dbReference>
<evidence type="ECO:0000256" key="2">
    <source>
        <dbReference type="ARBA" id="ARBA00006024"/>
    </source>
</evidence>
<feature type="domain" description="Rhodanese" evidence="16">
    <location>
        <begin position="581"/>
        <end position="625"/>
    </location>
</feature>
<dbReference type="PROSITE" id="PS01229">
    <property type="entry name" value="COF_2"/>
    <property type="match status" value="1"/>
</dbReference>
<dbReference type="InterPro" id="IPR001757">
    <property type="entry name" value="P_typ_ATPase"/>
</dbReference>
<keyword evidence="4 15" id="KW-1003">Cell membrane</keyword>
<dbReference type="Gene3D" id="3.40.1110.10">
    <property type="entry name" value="Calcium-transporting ATPase, cytoplasmic domain N"/>
    <property type="match status" value="1"/>
</dbReference>
<feature type="transmembrane region" description="Helical" evidence="15">
    <location>
        <begin position="151"/>
        <end position="174"/>
    </location>
</feature>
<keyword evidence="7 15" id="KW-0479">Metal-binding</keyword>
<keyword evidence="5" id="KW-0597">Phosphoprotein</keyword>
<dbReference type="InterPro" id="IPR001763">
    <property type="entry name" value="Rhodanese-like_dom"/>
</dbReference>
<dbReference type="Pfam" id="PF00702">
    <property type="entry name" value="Hydrolase"/>
    <property type="match status" value="1"/>
</dbReference>
<evidence type="ECO:0000256" key="14">
    <source>
        <dbReference type="ARBA" id="ARBA00023136"/>
    </source>
</evidence>
<evidence type="ECO:0000256" key="9">
    <source>
        <dbReference type="ARBA" id="ARBA00022840"/>
    </source>
</evidence>
<evidence type="ECO:0000256" key="6">
    <source>
        <dbReference type="ARBA" id="ARBA00022692"/>
    </source>
</evidence>
<evidence type="ECO:0000256" key="5">
    <source>
        <dbReference type="ARBA" id="ARBA00022553"/>
    </source>
</evidence>
<dbReference type="SUPFAM" id="SSF81665">
    <property type="entry name" value="Calcium ATPase, transmembrane domain M"/>
    <property type="match status" value="1"/>
</dbReference>
<feature type="transmembrane region" description="Helical" evidence="15">
    <location>
        <begin position="430"/>
        <end position="451"/>
    </location>
</feature>
<dbReference type="InterPro" id="IPR027256">
    <property type="entry name" value="P-typ_ATPase_IB"/>
</dbReference>
<evidence type="ECO:0000313" key="19">
    <source>
        <dbReference type="Proteomes" id="UP000830116"/>
    </source>
</evidence>